<dbReference type="eggNOG" id="COG0383">
    <property type="taxonomic scope" value="Bacteria"/>
</dbReference>
<reference evidence="1 2" key="1">
    <citation type="submission" date="2013-04" db="EMBL/GenBank/DDBJ databases">
        <title>The Genome Sequence of Treponema maltophilum ATCC 51939.</title>
        <authorList>
            <consortium name="The Broad Institute Genomics Platform"/>
            <person name="Earl A."/>
            <person name="Ward D."/>
            <person name="Feldgarden M."/>
            <person name="Gevers D."/>
            <person name="Leonetti C."/>
            <person name="Blanton J.M."/>
            <person name="Dewhirst F.E."/>
            <person name="Izard J."/>
            <person name="Walker B."/>
            <person name="Young S."/>
            <person name="Zeng Q."/>
            <person name="Gargeya S."/>
            <person name="Fitzgerald M."/>
            <person name="Haas B."/>
            <person name="Abouelleil A."/>
            <person name="Allen A.W."/>
            <person name="Alvarado L."/>
            <person name="Arachchi H.M."/>
            <person name="Berlin A.M."/>
            <person name="Chapman S.B."/>
            <person name="Gainer-Dewar J."/>
            <person name="Goldberg J."/>
            <person name="Griggs A."/>
            <person name="Gujja S."/>
            <person name="Hansen M."/>
            <person name="Howarth C."/>
            <person name="Imamovic A."/>
            <person name="Ireland A."/>
            <person name="Larimer J."/>
            <person name="McCowan C."/>
            <person name="Murphy C."/>
            <person name="Pearson M."/>
            <person name="Poon T.W."/>
            <person name="Priest M."/>
            <person name="Roberts A."/>
            <person name="Saif S."/>
            <person name="Shea T."/>
            <person name="Sisk P."/>
            <person name="Sykes S."/>
            <person name="Wortman J."/>
            <person name="Nusbaum C."/>
            <person name="Birren B."/>
        </authorList>
    </citation>
    <scope>NUCLEOTIDE SEQUENCE [LARGE SCALE GENOMIC DNA]</scope>
    <source>
        <strain evidence="1 2">ATCC 51939</strain>
    </source>
</reference>
<keyword evidence="2" id="KW-1185">Reference proteome</keyword>
<dbReference type="SUPFAM" id="SSF88713">
    <property type="entry name" value="Glycoside hydrolase/deacetylase"/>
    <property type="match status" value="1"/>
</dbReference>
<dbReference type="EMBL" id="ATFF01000006">
    <property type="protein sequence ID" value="EPF30589.1"/>
    <property type="molecule type" value="Genomic_DNA"/>
</dbReference>
<dbReference type="AlphaFoldDB" id="S3L1D6"/>
<dbReference type="InterPro" id="IPR011330">
    <property type="entry name" value="Glyco_hydro/deAcase_b/a-brl"/>
</dbReference>
<sequence length="696" mass="78438">MSKQLKRIHVVFKTHLDIGFTDLASVITDSYINDFIPKAMQTAKELRERGGKERLVWTTGSWLIYTYWKKADAQKRAALKEAVEAGDIVWHALPFTTHTELMDADLWEYGLSYSAFLDKEFNKKTIAAKMTDVPGHTLGMVPFLAKRGVKYLHIGVNDGSHLPEVPRIFRWRAPDSSEIIVQYDKSYGETFIHPQLDEALVVINSADNHGAPGPDFVCRAFAELQKRFPGADICASSLDAFVPNLKKIEQSLPVVTEEIGDTWIHGVGTDPKKVAMYKALLRLRKNWLVKNKALVDSPAYRDFLDSLIMIPEHTWGMDLKKYLGDYSNWSIDDFHAARKRDKVNAEDVPPEFKIIANHAKRELEELYPDDPAKRNRFSYSLFESSHKEQRAYIDDAIKNLSPTLKKEAVKALASLVPDKRIKKGKSIFAGQTFALGSFKAVLGSAGALLSLQNKDGKEFAGEGGLGLYSYRTYSHEDYVRYFFTYNRNMDINACWVSADFGKPGMQYAKPFAKHGVYTPLLASASLEKADGYDELSVLLHAGADCPRGAPQKIIVRYTVQKKSSQLEVSYELFDKEANRLPESMWVSFSPAAATPARWRFSKMGTLINPSDVVKGGNRSYHAVEFAEYCGADMQCKITPLDTALAALGKAKMLQFDDLFENPAGGVHFNLYNNLWGTNFPMWYGEDIKARFIVELE</sequence>
<dbReference type="GO" id="GO:0005975">
    <property type="term" value="P:carbohydrate metabolic process"/>
    <property type="evidence" value="ECO:0007669"/>
    <property type="project" value="InterPro"/>
</dbReference>
<dbReference type="OrthoDB" id="237949at2"/>
<proteinExistence type="predicted"/>
<dbReference type="Proteomes" id="UP000014541">
    <property type="component" value="Unassembled WGS sequence"/>
</dbReference>
<protein>
    <recommendedName>
        <fullName evidence="3">Glycoside hydrolase family 38 N-terminal domain-containing protein</fullName>
    </recommendedName>
</protein>
<name>S3L1D6_TREMA</name>
<dbReference type="Pfam" id="PF16477">
    <property type="entry name" value="DUF5054"/>
    <property type="match status" value="1"/>
</dbReference>
<evidence type="ECO:0000313" key="1">
    <source>
        <dbReference type="EMBL" id="EPF30589.1"/>
    </source>
</evidence>
<dbReference type="STRING" id="1125699.HMPREF9194_00906"/>
<dbReference type="PATRIC" id="fig|1125699.3.peg.925"/>
<dbReference type="RefSeq" id="WP_016525200.1">
    <property type="nucleotide sequence ID" value="NZ_KE332518.1"/>
</dbReference>
<comment type="caution">
    <text evidence="1">The sequence shown here is derived from an EMBL/GenBank/DDBJ whole genome shotgun (WGS) entry which is preliminary data.</text>
</comment>
<organism evidence="1 2">
    <name type="scientific">Treponema maltophilum ATCC 51939</name>
    <dbReference type="NCBI Taxonomy" id="1125699"/>
    <lineage>
        <taxon>Bacteria</taxon>
        <taxon>Pseudomonadati</taxon>
        <taxon>Spirochaetota</taxon>
        <taxon>Spirochaetia</taxon>
        <taxon>Spirochaetales</taxon>
        <taxon>Treponemataceae</taxon>
        <taxon>Treponema</taxon>
    </lineage>
</organism>
<dbReference type="InterPro" id="IPR027291">
    <property type="entry name" value="Glyco_hydro_38_N_sf"/>
</dbReference>
<dbReference type="Gene3D" id="3.20.110.10">
    <property type="entry name" value="Glycoside hydrolase 38, N terminal domain"/>
    <property type="match status" value="1"/>
</dbReference>
<dbReference type="InterPro" id="IPR032482">
    <property type="entry name" value="DUF5054"/>
</dbReference>
<dbReference type="HOGENOM" id="CLU_020889_0_0_12"/>
<gene>
    <name evidence="1" type="ORF">HMPREF9194_00906</name>
</gene>
<dbReference type="CDD" id="cd10791">
    <property type="entry name" value="GH38N_AMII_like_1"/>
    <property type="match status" value="1"/>
</dbReference>
<accession>S3L1D6</accession>
<evidence type="ECO:0000313" key="2">
    <source>
        <dbReference type="Proteomes" id="UP000014541"/>
    </source>
</evidence>
<evidence type="ECO:0008006" key="3">
    <source>
        <dbReference type="Google" id="ProtNLM"/>
    </source>
</evidence>